<comment type="caution">
    <text evidence="1">The sequence shown here is derived from an EMBL/GenBank/DDBJ whole genome shotgun (WGS) entry which is preliminary data.</text>
</comment>
<sequence length="448" mass="49022">MAASSDPSEVADGPVLSVITKRARALRKKHNRIVQLEESIAQGKTLIKEQEDMIRLKAAIVAQIDELEKLRQPLSVALQEEHALLLSSQQQQHLPPPPPPPEPKAEAASSSVFEDDSGIEDLLKLLYFGILFDVKPQSEFTSTMLTRTLERECCLTYDYVTDDATDLLGEKDFDLISKLGSLVIARPAHSGISHKNALSSCVDHARRWLSKSDQPIHPGDSVTYAGLRERLNKILASDYFTATPEMKAPVDVAAAAGKYAPSQVPVQDLTVPPPAVEEEGACAGRYQDKDEEMENFQGQETLVDHTYIEDHPKDDGETLNLVADDISTQQDQSNKLQADGEEPDGGHEIEQYMPRRAYQNQRGAGRGSSGGGRRGYPNGRGGRGGRGGNNYQNGRNQYYDSGNYYPRNYHNTRGRGSGGRFGGATNMYNNHGMAGHGHVGTGVEPAQP</sequence>
<keyword evidence="2" id="KW-1185">Reference proteome</keyword>
<protein>
    <submittedName>
        <fullName evidence="1">Uncharacterized protein</fullName>
    </submittedName>
</protein>
<dbReference type="EMBL" id="CM056811">
    <property type="protein sequence ID" value="KAJ8637871.1"/>
    <property type="molecule type" value="Genomic_DNA"/>
</dbReference>
<reference evidence="1 2" key="1">
    <citation type="journal article" date="2022" name="Hortic Res">
        <title>A haplotype resolved chromosomal level avocado genome allows analysis of novel avocado genes.</title>
        <authorList>
            <person name="Nath O."/>
            <person name="Fletcher S.J."/>
            <person name="Hayward A."/>
            <person name="Shaw L.M."/>
            <person name="Masouleh A.K."/>
            <person name="Furtado A."/>
            <person name="Henry R.J."/>
            <person name="Mitter N."/>
        </authorList>
    </citation>
    <scope>NUCLEOTIDE SEQUENCE [LARGE SCALE GENOMIC DNA]</scope>
    <source>
        <strain evidence="2">cv. Hass</strain>
    </source>
</reference>
<proteinExistence type="predicted"/>
<evidence type="ECO:0000313" key="2">
    <source>
        <dbReference type="Proteomes" id="UP001234297"/>
    </source>
</evidence>
<evidence type="ECO:0000313" key="1">
    <source>
        <dbReference type="EMBL" id="KAJ8637871.1"/>
    </source>
</evidence>
<name>A0ACC2LWH7_PERAE</name>
<organism evidence="1 2">
    <name type="scientific">Persea americana</name>
    <name type="common">Avocado</name>
    <dbReference type="NCBI Taxonomy" id="3435"/>
    <lineage>
        <taxon>Eukaryota</taxon>
        <taxon>Viridiplantae</taxon>
        <taxon>Streptophyta</taxon>
        <taxon>Embryophyta</taxon>
        <taxon>Tracheophyta</taxon>
        <taxon>Spermatophyta</taxon>
        <taxon>Magnoliopsida</taxon>
        <taxon>Magnoliidae</taxon>
        <taxon>Laurales</taxon>
        <taxon>Lauraceae</taxon>
        <taxon>Persea</taxon>
    </lineage>
</organism>
<gene>
    <name evidence="1" type="ORF">MRB53_012138</name>
</gene>
<dbReference type="Proteomes" id="UP001234297">
    <property type="component" value="Chromosome 3"/>
</dbReference>
<accession>A0ACC2LWH7</accession>